<feature type="signal peptide" evidence="2">
    <location>
        <begin position="1"/>
        <end position="22"/>
    </location>
</feature>
<evidence type="ECO:0000256" key="2">
    <source>
        <dbReference type="SAM" id="SignalP"/>
    </source>
</evidence>
<comment type="caution">
    <text evidence="3">The sequence shown here is derived from an EMBL/GenBank/DDBJ whole genome shotgun (WGS) entry which is preliminary data.</text>
</comment>
<evidence type="ECO:0000256" key="1">
    <source>
        <dbReference type="SAM" id="MobiDB-lite"/>
    </source>
</evidence>
<proteinExistence type="predicted"/>
<name>A0A9N9Z1Z8_9HYPO</name>
<evidence type="ECO:0000313" key="4">
    <source>
        <dbReference type="Proteomes" id="UP000775872"/>
    </source>
</evidence>
<feature type="compositionally biased region" description="Low complexity" evidence="1">
    <location>
        <begin position="84"/>
        <end position="109"/>
    </location>
</feature>
<reference evidence="3 4" key="2">
    <citation type="submission" date="2021-10" db="EMBL/GenBank/DDBJ databases">
        <authorList>
            <person name="Piombo E."/>
        </authorList>
    </citation>
    <scope>NUCLEOTIDE SEQUENCE [LARGE SCALE GENOMIC DNA]</scope>
</reference>
<dbReference type="EMBL" id="CABFOC020000031">
    <property type="protein sequence ID" value="CAH0047613.1"/>
    <property type="molecule type" value="Genomic_DNA"/>
</dbReference>
<accession>A0A9N9Z1Z8</accession>
<organism evidence="3 4">
    <name type="scientific">Clonostachys solani</name>
    <dbReference type="NCBI Taxonomy" id="160281"/>
    <lineage>
        <taxon>Eukaryota</taxon>
        <taxon>Fungi</taxon>
        <taxon>Dikarya</taxon>
        <taxon>Ascomycota</taxon>
        <taxon>Pezizomycotina</taxon>
        <taxon>Sordariomycetes</taxon>
        <taxon>Hypocreomycetidae</taxon>
        <taxon>Hypocreales</taxon>
        <taxon>Bionectriaceae</taxon>
        <taxon>Clonostachys</taxon>
    </lineage>
</organism>
<dbReference type="AlphaFoldDB" id="A0A9N9Z1Z8"/>
<protein>
    <submittedName>
        <fullName evidence="3">Uncharacterized protein</fullName>
    </submittedName>
</protein>
<feature type="region of interest" description="Disordered" evidence="1">
    <location>
        <begin position="84"/>
        <end position="114"/>
    </location>
</feature>
<keyword evidence="2" id="KW-0732">Signal</keyword>
<dbReference type="Proteomes" id="UP000775872">
    <property type="component" value="Unassembled WGS sequence"/>
</dbReference>
<gene>
    <name evidence="3" type="ORF">CSOL1703_00013628</name>
</gene>
<feature type="chain" id="PRO_5040361630" evidence="2">
    <location>
        <begin position="23"/>
        <end position="257"/>
    </location>
</feature>
<sequence length="257" mass="26522">MYVQNAFHALLASAALFASAEAKKNCHTRLHTTSTPSASSELASTPSASSIESPSSSQVFSSPVSSPTPILSLSTLSTPTPISSITVSSSSTPSTTPSSTEISSTSTTSALPTQTPFRLIASSPSYAAADGQPARYLPSSNAVTVYLVAPSASWVPGEFVFEESTGYVKIATSDTYLVVGTGFALTTAPSSSTSSKVKCSGPVQAGVALSCWQEDQTTRNAFFVTNFSTSQTIAMYPSTLSVSTLSKIQLLPQLVAT</sequence>
<dbReference type="OrthoDB" id="5153155at2759"/>
<feature type="compositionally biased region" description="Low complexity" evidence="1">
    <location>
        <begin position="32"/>
        <end position="62"/>
    </location>
</feature>
<feature type="region of interest" description="Disordered" evidence="1">
    <location>
        <begin position="28"/>
        <end position="62"/>
    </location>
</feature>
<reference evidence="4" key="1">
    <citation type="submission" date="2019-06" db="EMBL/GenBank/DDBJ databases">
        <authorList>
            <person name="Broberg M."/>
        </authorList>
    </citation>
    <scope>NUCLEOTIDE SEQUENCE [LARGE SCALE GENOMIC DNA]</scope>
</reference>
<keyword evidence="4" id="KW-1185">Reference proteome</keyword>
<evidence type="ECO:0000313" key="3">
    <source>
        <dbReference type="EMBL" id="CAH0047613.1"/>
    </source>
</evidence>